<dbReference type="GO" id="GO:0016579">
    <property type="term" value="P:protein deubiquitination"/>
    <property type="evidence" value="ECO:0007669"/>
    <property type="project" value="InterPro"/>
</dbReference>
<accession>A0A6P8Y7B0</accession>
<dbReference type="PANTHER" id="PTHR24006:SF908">
    <property type="entry name" value="DEUBIQUITINATING APOPTOTIC INHIBITOR, ISOFORM A"/>
    <property type="match status" value="1"/>
</dbReference>
<evidence type="ECO:0000256" key="2">
    <source>
        <dbReference type="SAM" id="MobiDB-lite"/>
    </source>
</evidence>
<dbReference type="PROSITE" id="PS00972">
    <property type="entry name" value="USP_1"/>
    <property type="match status" value="1"/>
</dbReference>
<dbReference type="SUPFAM" id="SSF54001">
    <property type="entry name" value="Cysteine proteinases"/>
    <property type="match status" value="1"/>
</dbReference>
<dbReference type="InterPro" id="IPR001394">
    <property type="entry name" value="Peptidase_C19_UCH"/>
</dbReference>
<dbReference type="CDD" id="cd02664">
    <property type="entry name" value="Peptidase_C19H"/>
    <property type="match status" value="1"/>
</dbReference>
<feature type="compositionally biased region" description="Low complexity" evidence="2">
    <location>
        <begin position="14"/>
        <end position="48"/>
    </location>
</feature>
<keyword evidence="5" id="KW-0378">Hydrolase</keyword>
<dbReference type="Gene3D" id="3.90.70.10">
    <property type="entry name" value="Cysteine proteinases"/>
    <property type="match status" value="1"/>
</dbReference>
<dbReference type="InterPro" id="IPR018200">
    <property type="entry name" value="USP_CS"/>
</dbReference>
<dbReference type="GO" id="GO:0004843">
    <property type="term" value="F:cysteine-type deubiquitinase activity"/>
    <property type="evidence" value="ECO:0007669"/>
    <property type="project" value="InterPro"/>
</dbReference>
<feature type="compositionally biased region" description="Polar residues" evidence="2">
    <location>
        <begin position="1"/>
        <end position="13"/>
    </location>
</feature>
<dbReference type="Pfam" id="PF00443">
    <property type="entry name" value="UCH"/>
    <property type="match status" value="1"/>
</dbReference>
<proteinExistence type="inferred from homology"/>
<dbReference type="GeneID" id="117568088"/>
<comment type="similarity">
    <text evidence="1">Belongs to the peptidase C19 family.</text>
</comment>
<evidence type="ECO:0000313" key="4">
    <source>
        <dbReference type="Proteomes" id="UP000515160"/>
    </source>
</evidence>
<feature type="compositionally biased region" description="Polar residues" evidence="2">
    <location>
        <begin position="800"/>
        <end position="810"/>
    </location>
</feature>
<dbReference type="InterPro" id="IPR050164">
    <property type="entry name" value="Peptidase_C19"/>
</dbReference>
<reference evidence="5" key="1">
    <citation type="submission" date="2025-08" db="UniProtKB">
        <authorList>
            <consortium name="RefSeq"/>
        </authorList>
    </citation>
    <scope>IDENTIFICATION</scope>
    <source>
        <strain evidence="5">15112-1751.03</strain>
        <tissue evidence="5">Whole Adult</tissue>
    </source>
</reference>
<dbReference type="Proteomes" id="UP000515160">
    <property type="component" value="Chromosome 3"/>
</dbReference>
<protein>
    <submittedName>
        <fullName evidence="5">Ubiquitin carboxyl-terminal hydrolase 38</fullName>
    </submittedName>
</protein>
<keyword evidence="4" id="KW-1185">Reference proteome</keyword>
<dbReference type="PANTHER" id="PTHR24006">
    <property type="entry name" value="UBIQUITIN CARBOXYL-TERMINAL HYDROLASE"/>
    <property type="match status" value="1"/>
</dbReference>
<evidence type="ECO:0000313" key="5">
    <source>
        <dbReference type="RefSeq" id="XP_034104357.1"/>
    </source>
</evidence>
<dbReference type="Pfam" id="PF21246">
    <property type="entry name" value="Usp38-like_N"/>
    <property type="match status" value="1"/>
</dbReference>
<dbReference type="CTD" id="36361"/>
<gene>
    <name evidence="5" type="primary">LOC117568088</name>
</gene>
<evidence type="ECO:0000259" key="3">
    <source>
        <dbReference type="PROSITE" id="PS50235"/>
    </source>
</evidence>
<dbReference type="PROSITE" id="PS50235">
    <property type="entry name" value="USP_3"/>
    <property type="match status" value="1"/>
</dbReference>
<name>A0A6P8Y7B0_DROAB</name>
<sequence length="843" mass="94129">MAVKQNLTESNDVAATGAAAGQTTGSTTTTATTTSSGSTANGVASTSGKTANNICDEGGGGGGHSASGELSLPHAREGVEHQGSEVVIKIKKLLESLQHTRHKDQRGLLQCYVAVIQQLAHIPISNTPEDLKLFKEEITKVGKILAMHNSKELLMCYLHIVYPIISDAKATPSCAVAIVFELFHKDLILEAVQLLLGRNPQCEQIRKTVNTLCKWLGECSFCQNLKLWILALLQGLRDQEKYLLLDQIAMDNIEMLFIRMLMPALRPQVAPIVFHMLSTINHAPEIFHKILPMIPKVINALKKQVNIVAKTSTDTYIQELVDLFNALMLRFADNDELYAPLKEVLRMYEPSQNSFVLARDMLEQVLPRNARVGLVNLGNTCYMNSVLQALAMTSDFVRQILLIESNSLLLLKMQQQLALMHHSMRFELTPSLVLKATRPPGFTPGLQHDSSEFLGYLLDLLHEHEINAHSAHINTESAQVKALKESSATETPSSDDIVAAGVIPYNSKDFELCSRPVAPAINCHSATPTNVQSKKPPSTIDKTFAGKLSTTYKCLSCAWESRNEDSFRELQLSFPDDKDDCGANNYSVQDLIDYYCSAEKLDGDNQYFCPSCKKLCDAERRIGFTQPPRNLILTLKQFKYDQKYHFRTKLMHKVFHDESVVVKVCGNDSLQETCSVHYDLYAGVVHAGYSMDSGHYFTFAADQSKNWFKFNDSLVTNSQPQEMHNLTSPNTPYILFYQMCGRSSEVSDNGPLVPMVPVPMVPPLKLDELPRTLRDYVKQDNREYTEELKLLHFKRNVKRNNVSDNGTMTRNGYEGDDEDDQSPPPTGGCGGNDLGMNINRFVY</sequence>
<dbReference type="GO" id="GO:0005829">
    <property type="term" value="C:cytosol"/>
    <property type="evidence" value="ECO:0007669"/>
    <property type="project" value="TreeGrafter"/>
</dbReference>
<organism evidence="4 5">
    <name type="scientific">Drosophila albomicans</name>
    <name type="common">Fruit fly</name>
    <dbReference type="NCBI Taxonomy" id="7291"/>
    <lineage>
        <taxon>Eukaryota</taxon>
        <taxon>Metazoa</taxon>
        <taxon>Ecdysozoa</taxon>
        <taxon>Arthropoda</taxon>
        <taxon>Hexapoda</taxon>
        <taxon>Insecta</taxon>
        <taxon>Pterygota</taxon>
        <taxon>Neoptera</taxon>
        <taxon>Endopterygota</taxon>
        <taxon>Diptera</taxon>
        <taxon>Brachycera</taxon>
        <taxon>Muscomorpha</taxon>
        <taxon>Ephydroidea</taxon>
        <taxon>Drosophilidae</taxon>
        <taxon>Drosophila</taxon>
    </lineage>
</organism>
<dbReference type="AlphaFoldDB" id="A0A6P8Y7B0"/>
<dbReference type="InterPro" id="IPR049407">
    <property type="entry name" value="Usp38-like_N"/>
</dbReference>
<dbReference type="GO" id="GO:0006511">
    <property type="term" value="P:ubiquitin-dependent protein catabolic process"/>
    <property type="evidence" value="ECO:0007669"/>
    <property type="project" value="InterPro"/>
</dbReference>
<dbReference type="InterPro" id="IPR038765">
    <property type="entry name" value="Papain-like_cys_pep_sf"/>
</dbReference>
<evidence type="ECO:0000256" key="1">
    <source>
        <dbReference type="ARBA" id="ARBA00009085"/>
    </source>
</evidence>
<dbReference type="GO" id="GO:0005634">
    <property type="term" value="C:nucleus"/>
    <property type="evidence" value="ECO:0007669"/>
    <property type="project" value="TreeGrafter"/>
</dbReference>
<feature type="domain" description="USP" evidence="3">
    <location>
        <begin position="372"/>
        <end position="740"/>
    </location>
</feature>
<dbReference type="InterPro" id="IPR033840">
    <property type="entry name" value="USP38"/>
</dbReference>
<dbReference type="InterPro" id="IPR028889">
    <property type="entry name" value="USP"/>
</dbReference>
<dbReference type="OrthoDB" id="2420415at2759"/>
<feature type="region of interest" description="Disordered" evidence="2">
    <location>
        <begin position="1"/>
        <end position="70"/>
    </location>
</feature>
<dbReference type="RefSeq" id="XP_034104357.1">
    <property type="nucleotide sequence ID" value="XM_034248466.2"/>
</dbReference>
<feature type="region of interest" description="Disordered" evidence="2">
    <location>
        <begin position="800"/>
        <end position="833"/>
    </location>
</feature>